<reference evidence="1 3" key="3">
    <citation type="submission" date="2019-07" db="EMBL/GenBank/DDBJ databases">
        <title>Whole genome shotgun sequence of Methylobacterium oxalidis NBRC 107715.</title>
        <authorList>
            <person name="Hosoyama A."/>
            <person name="Uohara A."/>
            <person name="Ohji S."/>
            <person name="Ichikawa N."/>
        </authorList>
    </citation>
    <scope>NUCLEOTIDE SEQUENCE [LARGE SCALE GENOMIC DNA]</scope>
    <source>
        <strain evidence="1 3">NBRC 107715</strain>
    </source>
</reference>
<reference evidence="4" key="2">
    <citation type="journal article" date="2019" name="Int. J. Syst. Evol. Microbiol.">
        <title>The Global Catalogue of Microorganisms (GCM) 10K type strain sequencing project: providing services to taxonomists for standard genome sequencing and annotation.</title>
        <authorList>
            <consortium name="The Broad Institute Genomics Platform"/>
            <consortium name="The Broad Institute Genome Sequencing Center for Infectious Disease"/>
            <person name="Wu L."/>
            <person name="Ma J."/>
        </authorList>
    </citation>
    <scope>NUCLEOTIDE SEQUENCE [LARGE SCALE GENOMIC DNA]</scope>
    <source>
        <strain evidence="4">NBRC 107715</strain>
    </source>
</reference>
<protein>
    <submittedName>
        <fullName evidence="1">Uncharacterized protein</fullName>
    </submittedName>
</protein>
<sequence>MADAARRIRDGGGSDVVRRLIARPIRLDVARLASSPVPPPAADDAPEEDADLARLRAEMTVMKAVLEAERRETAKLRETVHRVAGPEPVGDEARAVRDRWATLVDGLLNAPR</sequence>
<comment type="caution">
    <text evidence="1">The sequence shown here is derived from an EMBL/GenBank/DDBJ whole genome shotgun (WGS) entry which is preliminary data.</text>
</comment>
<accession>A0A512IY12</accession>
<dbReference type="OrthoDB" id="7998582at2"/>
<dbReference type="Proteomes" id="UP000321960">
    <property type="component" value="Unassembled WGS sequence"/>
</dbReference>
<dbReference type="EMBL" id="BJZU01000005">
    <property type="protein sequence ID" value="GEP02610.1"/>
    <property type="molecule type" value="Genomic_DNA"/>
</dbReference>
<gene>
    <name evidence="2" type="ORF">GCM10007888_02000</name>
    <name evidence="1" type="ORF">MOX02_06480</name>
</gene>
<reference evidence="2" key="1">
    <citation type="journal article" date="2014" name="Int. J. Syst. Evol. Microbiol.">
        <title>Complete genome of a new Firmicutes species belonging to the dominant human colonic microbiota ('Ruminococcus bicirculans') reveals two chromosomes and a selective capacity to utilize plant glucans.</title>
        <authorList>
            <consortium name="NISC Comparative Sequencing Program"/>
            <person name="Wegmann U."/>
            <person name="Louis P."/>
            <person name="Goesmann A."/>
            <person name="Henrissat B."/>
            <person name="Duncan S.H."/>
            <person name="Flint H.J."/>
        </authorList>
    </citation>
    <scope>NUCLEOTIDE SEQUENCE</scope>
    <source>
        <strain evidence="2">NBRC 107715</strain>
    </source>
</reference>
<name>A0A512IY12_9HYPH</name>
<organism evidence="1 3">
    <name type="scientific">Methylobacterium oxalidis</name>
    <dbReference type="NCBI Taxonomy" id="944322"/>
    <lineage>
        <taxon>Bacteria</taxon>
        <taxon>Pseudomonadati</taxon>
        <taxon>Pseudomonadota</taxon>
        <taxon>Alphaproteobacteria</taxon>
        <taxon>Hyphomicrobiales</taxon>
        <taxon>Methylobacteriaceae</taxon>
        <taxon>Methylobacterium</taxon>
    </lineage>
</organism>
<dbReference type="RefSeq" id="WP_147024282.1">
    <property type="nucleotide sequence ID" value="NZ_BJZU01000005.1"/>
</dbReference>
<dbReference type="EMBL" id="BSPK01000004">
    <property type="protein sequence ID" value="GLS61819.1"/>
    <property type="molecule type" value="Genomic_DNA"/>
</dbReference>
<evidence type="ECO:0000313" key="4">
    <source>
        <dbReference type="Proteomes" id="UP001156856"/>
    </source>
</evidence>
<evidence type="ECO:0000313" key="2">
    <source>
        <dbReference type="EMBL" id="GLS61819.1"/>
    </source>
</evidence>
<evidence type="ECO:0000313" key="3">
    <source>
        <dbReference type="Proteomes" id="UP000321960"/>
    </source>
</evidence>
<proteinExistence type="predicted"/>
<reference evidence="2" key="4">
    <citation type="submission" date="2023-01" db="EMBL/GenBank/DDBJ databases">
        <title>Draft genome sequence of Methylobacterium oxalidis strain NBRC 107715.</title>
        <authorList>
            <person name="Sun Q."/>
            <person name="Mori K."/>
        </authorList>
    </citation>
    <scope>NUCLEOTIDE SEQUENCE</scope>
    <source>
        <strain evidence="2">NBRC 107715</strain>
    </source>
</reference>
<dbReference type="AlphaFoldDB" id="A0A512IY12"/>
<dbReference type="Proteomes" id="UP001156856">
    <property type="component" value="Unassembled WGS sequence"/>
</dbReference>
<evidence type="ECO:0000313" key="1">
    <source>
        <dbReference type="EMBL" id="GEP02610.1"/>
    </source>
</evidence>
<keyword evidence="4" id="KW-1185">Reference proteome</keyword>